<name>X1NNA9_9ZZZZ</name>
<dbReference type="EMBL" id="BARV01029537">
    <property type="protein sequence ID" value="GAI45477.1"/>
    <property type="molecule type" value="Genomic_DNA"/>
</dbReference>
<feature type="non-terminal residue" evidence="1">
    <location>
        <position position="36"/>
    </location>
</feature>
<comment type="caution">
    <text evidence="1">The sequence shown here is derived from an EMBL/GenBank/DDBJ whole genome shotgun (WGS) entry which is preliminary data.</text>
</comment>
<evidence type="ECO:0000313" key="1">
    <source>
        <dbReference type="EMBL" id="GAI45477.1"/>
    </source>
</evidence>
<sequence length="36" mass="4024">MVIKPRGYISKIGVEGTTSLIGPYREAFFLKSYTLS</sequence>
<dbReference type="AlphaFoldDB" id="X1NNA9"/>
<gene>
    <name evidence="1" type="ORF">S06H3_47081</name>
</gene>
<protein>
    <submittedName>
        <fullName evidence="1">Uncharacterized protein</fullName>
    </submittedName>
</protein>
<proteinExistence type="predicted"/>
<accession>X1NNA9</accession>
<organism evidence="1">
    <name type="scientific">marine sediment metagenome</name>
    <dbReference type="NCBI Taxonomy" id="412755"/>
    <lineage>
        <taxon>unclassified sequences</taxon>
        <taxon>metagenomes</taxon>
        <taxon>ecological metagenomes</taxon>
    </lineage>
</organism>
<reference evidence="1" key="1">
    <citation type="journal article" date="2014" name="Front. Microbiol.">
        <title>High frequency of phylogenetically diverse reductive dehalogenase-homologous genes in deep subseafloor sedimentary metagenomes.</title>
        <authorList>
            <person name="Kawai M."/>
            <person name="Futagami T."/>
            <person name="Toyoda A."/>
            <person name="Takaki Y."/>
            <person name="Nishi S."/>
            <person name="Hori S."/>
            <person name="Arai W."/>
            <person name="Tsubouchi T."/>
            <person name="Morono Y."/>
            <person name="Uchiyama I."/>
            <person name="Ito T."/>
            <person name="Fujiyama A."/>
            <person name="Inagaki F."/>
            <person name="Takami H."/>
        </authorList>
    </citation>
    <scope>NUCLEOTIDE SEQUENCE</scope>
    <source>
        <strain evidence="1">Expedition CK06-06</strain>
    </source>
</reference>